<gene>
    <name evidence="2" type="ORF">DARMORV10_A07P15050.1</name>
</gene>
<dbReference type="AlphaFoldDB" id="A0A816YKW4"/>
<dbReference type="EMBL" id="HG994361">
    <property type="protein sequence ID" value="CAF2162429.1"/>
    <property type="molecule type" value="Genomic_DNA"/>
</dbReference>
<protein>
    <submittedName>
        <fullName evidence="2">(rape) hypothetical protein</fullName>
    </submittedName>
</protein>
<proteinExistence type="predicted"/>
<evidence type="ECO:0000313" key="2">
    <source>
        <dbReference type="EMBL" id="CAF2162429.1"/>
    </source>
</evidence>
<accession>A0A816YKW4</accession>
<dbReference type="Proteomes" id="UP001295469">
    <property type="component" value="Chromosome A07"/>
</dbReference>
<name>A0A816YKW4_BRANA</name>
<organism evidence="2">
    <name type="scientific">Brassica napus</name>
    <name type="common">Rape</name>
    <dbReference type="NCBI Taxonomy" id="3708"/>
    <lineage>
        <taxon>Eukaryota</taxon>
        <taxon>Viridiplantae</taxon>
        <taxon>Streptophyta</taxon>
        <taxon>Embryophyta</taxon>
        <taxon>Tracheophyta</taxon>
        <taxon>Spermatophyta</taxon>
        <taxon>Magnoliopsida</taxon>
        <taxon>eudicotyledons</taxon>
        <taxon>Gunneridae</taxon>
        <taxon>Pentapetalae</taxon>
        <taxon>rosids</taxon>
        <taxon>malvids</taxon>
        <taxon>Brassicales</taxon>
        <taxon>Brassicaceae</taxon>
        <taxon>Brassiceae</taxon>
        <taxon>Brassica</taxon>
    </lineage>
</organism>
<feature type="region of interest" description="Disordered" evidence="1">
    <location>
        <begin position="77"/>
        <end position="104"/>
    </location>
</feature>
<reference evidence="2" key="1">
    <citation type="submission" date="2021-01" db="EMBL/GenBank/DDBJ databases">
        <authorList>
            <consortium name="Genoscope - CEA"/>
            <person name="William W."/>
        </authorList>
    </citation>
    <scope>NUCLEOTIDE SEQUENCE</scope>
</reference>
<sequence length="104" mass="11989">MASPSRLQMPLIHPEKENNGLWFKIDKCLTDDCNMVADEMKFTWWGDFVVRVLCCPPYKGRVYGLGSAHCYYGDSTPSTSTANSHIHKPWQNRRIRHGQPRPPL</sequence>
<feature type="compositionally biased region" description="Basic residues" evidence="1">
    <location>
        <begin position="85"/>
        <end position="104"/>
    </location>
</feature>
<evidence type="ECO:0000256" key="1">
    <source>
        <dbReference type="SAM" id="MobiDB-lite"/>
    </source>
</evidence>